<proteinExistence type="predicted"/>
<evidence type="ECO:0000313" key="2">
    <source>
        <dbReference type="Proteomes" id="UP000006882"/>
    </source>
</evidence>
<dbReference type="Proteomes" id="UP000006882">
    <property type="component" value="Chromosome G1"/>
</dbReference>
<reference evidence="1 2" key="1">
    <citation type="journal article" date="2013" name="Nat. Genet.">
        <title>The high-quality draft genome of peach (Prunus persica) identifies unique patterns of genetic diversity, domestication and genome evolution.</title>
        <authorList>
            <consortium name="International Peach Genome Initiative"/>
            <person name="Verde I."/>
            <person name="Abbott A.G."/>
            <person name="Scalabrin S."/>
            <person name="Jung S."/>
            <person name="Shu S."/>
            <person name="Marroni F."/>
            <person name="Zhebentyayeva T."/>
            <person name="Dettori M.T."/>
            <person name="Grimwood J."/>
            <person name="Cattonaro F."/>
            <person name="Zuccolo A."/>
            <person name="Rossini L."/>
            <person name="Jenkins J."/>
            <person name="Vendramin E."/>
            <person name="Meisel L.A."/>
            <person name="Decroocq V."/>
            <person name="Sosinski B."/>
            <person name="Prochnik S."/>
            <person name="Mitros T."/>
            <person name="Policriti A."/>
            <person name="Cipriani G."/>
            <person name="Dondini L."/>
            <person name="Ficklin S."/>
            <person name="Goodstein D.M."/>
            <person name="Xuan P."/>
            <person name="Del Fabbro C."/>
            <person name="Aramini V."/>
            <person name="Copetti D."/>
            <person name="Gonzalez S."/>
            <person name="Horner D.S."/>
            <person name="Falchi R."/>
            <person name="Lucas S."/>
            <person name="Mica E."/>
            <person name="Maldonado J."/>
            <person name="Lazzari B."/>
            <person name="Bielenberg D."/>
            <person name="Pirona R."/>
            <person name="Miculan M."/>
            <person name="Barakat A."/>
            <person name="Testolin R."/>
            <person name="Stella A."/>
            <person name="Tartarini S."/>
            <person name="Tonutti P."/>
            <person name="Arus P."/>
            <person name="Orellana A."/>
            <person name="Wells C."/>
            <person name="Main D."/>
            <person name="Vizzotto G."/>
            <person name="Silva H."/>
            <person name="Salamini F."/>
            <person name="Schmutz J."/>
            <person name="Morgante M."/>
            <person name="Rokhsar D.S."/>
        </authorList>
    </citation>
    <scope>NUCLEOTIDE SEQUENCE [LARGE SCALE GENOMIC DNA]</scope>
    <source>
        <strain evidence="2">cv. Nemared</strain>
    </source>
</reference>
<accession>A0A251R314</accession>
<keyword evidence="2" id="KW-1185">Reference proteome</keyword>
<gene>
    <name evidence="1" type="ORF">PRUPE_1G250000</name>
</gene>
<organism evidence="1 2">
    <name type="scientific">Prunus persica</name>
    <name type="common">Peach</name>
    <name type="synonym">Amygdalus persica</name>
    <dbReference type="NCBI Taxonomy" id="3760"/>
    <lineage>
        <taxon>Eukaryota</taxon>
        <taxon>Viridiplantae</taxon>
        <taxon>Streptophyta</taxon>
        <taxon>Embryophyta</taxon>
        <taxon>Tracheophyta</taxon>
        <taxon>Spermatophyta</taxon>
        <taxon>Magnoliopsida</taxon>
        <taxon>eudicotyledons</taxon>
        <taxon>Gunneridae</taxon>
        <taxon>Pentapetalae</taxon>
        <taxon>rosids</taxon>
        <taxon>fabids</taxon>
        <taxon>Rosales</taxon>
        <taxon>Rosaceae</taxon>
        <taxon>Amygdaloideae</taxon>
        <taxon>Amygdaleae</taxon>
        <taxon>Prunus</taxon>
    </lineage>
</organism>
<dbReference type="EMBL" id="CM007651">
    <property type="protein sequence ID" value="ONI30417.1"/>
    <property type="molecule type" value="Genomic_DNA"/>
</dbReference>
<dbReference type="AlphaFoldDB" id="A0A251R314"/>
<name>A0A251R314_PRUPE</name>
<protein>
    <submittedName>
        <fullName evidence="1">Uncharacterized protein</fullName>
    </submittedName>
</protein>
<sequence length="98" mass="11216">MIFIQPLLAAAAQRRIFTCISASDLHHHLFCNFFMFGISCRDSLGSLCSFHLSFCESFSSLLCESFICIVMAWFFQALSLFYYSKFAILVGMPMPEFL</sequence>
<dbReference type="Gramene" id="ONI30417">
    <property type="protein sequence ID" value="ONI30417"/>
    <property type="gene ID" value="PRUPE_1G250000"/>
</dbReference>
<evidence type="ECO:0000313" key="1">
    <source>
        <dbReference type="EMBL" id="ONI30417.1"/>
    </source>
</evidence>